<feature type="region of interest" description="Disordered" evidence="1">
    <location>
        <begin position="1"/>
        <end position="117"/>
    </location>
</feature>
<reference evidence="3" key="1">
    <citation type="submission" date="2023-06" db="EMBL/GenBank/DDBJ databases">
        <authorList>
            <consortium name="Lawrence Berkeley National Laboratory"/>
            <person name="Ahrendt S."/>
            <person name="Sahu N."/>
            <person name="Indic B."/>
            <person name="Wong-Bajracharya J."/>
            <person name="Merenyi Z."/>
            <person name="Ke H.-M."/>
            <person name="Monk M."/>
            <person name="Kocsube S."/>
            <person name="Drula E."/>
            <person name="Lipzen A."/>
            <person name="Balint B."/>
            <person name="Henrissat B."/>
            <person name="Andreopoulos B."/>
            <person name="Martin F.M."/>
            <person name="Harder C.B."/>
            <person name="Rigling D."/>
            <person name="Ford K.L."/>
            <person name="Foster G.D."/>
            <person name="Pangilinan J."/>
            <person name="Papanicolaou A."/>
            <person name="Barry K."/>
            <person name="LaButti K."/>
            <person name="Viragh M."/>
            <person name="Koriabine M."/>
            <person name="Yan M."/>
            <person name="Riley R."/>
            <person name="Champramary S."/>
            <person name="Plett K.L."/>
            <person name="Tsai I.J."/>
            <person name="Slot J."/>
            <person name="Sipos G."/>
            <person name="Plett J."/>
            <person name="Nagy L.G."/>
            <person name="Grigoriev I.V."/>
        </authorList>
    </citation>
    <scope>NUCLEOTIDE SEQUENCE</scope>
    <source>
        <strain evidence="3">ICMP 16352</strain>
    </source>
</reference>
<dbReference type="Proteomes" id="UP001175227">
    <property type="component" value="Unassembled WGS sequence"/>
</dbReference>
<protein>
    <recommendedName>
        <fullName evidence="5">REJ domain-containing protein</fullName>
    </recommendedName>
</protein>
<evidence type="ECO:0000313" key="4">
    <source>
        <dbReference type="Proteomes" id="UP001175227"/>
    </source>
</evidence>
<evidence type="ECO:0008006" key="5">
    <source>
        <dbReference type="Google" id="ProtNLM"/>
    </source>
</evidence>
<gene>
    <name evidence="3" type="ORF">IW261DRAFT_625624</name>
</gene>
<accession>A0AA39UPS4</accession>
<dbReference type="EMBL" id="JAUEPR010000003">
    <property type="protein sequence ID" value="KAK0487545.1"/>
    <property type="molecule type" value="Genomic_DNA"/>
</dbReference>
<keyword evidence="2" id="KW-0812">Transmembrane</keyword>
<name>A0AA39UPS4_9AGAR</name>
<feature type="compositionally biased region" description="Low complexity" evidence="1">
    <location>
        <begin position="1"/>
        <end position="110"/>
    </location>
</feature>
<keyword evidence="2" id="KW-1133">Transmembrane helix</keyword>
<feature type="region of interest" description="Disordered" evidence="1">
    <location>
        <begin position="146"/>
        <end position="168"/>
    </location>
</feature>
<sequence>MSLSLPSTSVSSSSLTDASTTDAPTTAAPQSTTTATAVTTPLTTTTSATTQPTSDSSTTTPSATTQPTSDSSTSTSSSVPVTTSSSSSTFIPPSTSSSSSTLIVTTPSTSRDAPTTVQQTSLVATTIIITQSNGQQLTSTSTVLTSASSTSAGAASTTTTTTSSSSSHTGAIVGGTIGGIAGLALVGALIWLLYKRTRSNRLSAHFDGNFDPDRIVARPPDVGLNLDDERDNDGMGGRLGGADIGAGVVSPFPISASTNSHGSSGQSYANYYSGSPASPPPMSQYSGESSGYPAAIFNPYAMSIPPRSPPPGSSSSGLGGGAGGMSAKEREARQNQLGVVNPDDRTAYLANGPTGVVQHQDAGPSEIPPAYDSWGAAASGSK</sequence>
<evidence type="ECO:0000313" key="3">
    <source>
        <dbReference type="EMBL" id="KAK0487545.1"/>
    </source>
</evidence>
<keyword evidence="4" id="KW-1185">Reference proteome</keyword>
<dbReference type="AlphaFoldDB" id="A0AA39UPS4"/>
<feature type="transmembrane region" description="Helical" evidence="2">
    <location>
        <begin position="171"/>
        <end position="194"/>
    </location>
</feature>
<organism evidence="3 4">
    <name type="scientific">Armillaria novae-zelandiae</name>
    <dbReference type="NCBI Taxonomy" id="153914"/>
    <lineage>
        <taxon>Eukaryota</taxon>
        <taxon>Fungi</taxon>
        <taxon>Dikarya</taxon>
        <taxon>Basidiomycota</taxon>
        <taxon>Agaricomycotina</taxon>
        <taxon>Agaricomycetes</taxon>
        <taxon>Agaricomycetidae</taxon>
        <taxon>Agaricales</taxon>
        <taxon>Marasmiineae</taxon>
        <taxon>Physalacriaceae</taxon>
        <taxon>Armillaria</taxon>
    </lineage>
</organism>
<comment type="caution">
    <text evidence="3">The sequence shown here is derived from an EMBL/GenBank/DDBJ whole genome shotgun (WGS) entry which is preliminary data.</text>
</comment>
<feature type="region of interest" description="Disordered" evidence="1">
    <location>
        <begin position="303"/>
        <end position="382"/>
    </location>
</feature>
<evidence type="ECO:0000256" key="1">
    <source>
        <dbReference type="SAM" id="MobiDB-lite"/>
    </source>
</evidence>
<evidence type="ECO:0000256" key="2">
    <source>
        <dbReference type="SAM" id="Phobius"/>
    </source>
</evidence>
<proteinExistence type="predicted"/>
<keyword evidence="2" id="KW-0472">Membrane</keyword>